<dbReference type="InterPro" id="IPR041602">
    <property type="entry name" value="Quercetinase_C"/>
</dbReference>
<feature type="domain" description="Quercetin 2,3-dioxygenase C-terminal cupin" evidence="5">
    <location>
        <begin position="148"/>
        <end position="233"/>
    </location>
</feature>
<dbReference type="PANTHER" id="PTHR43212:SF3">
    <property type="entry name" value="QUERCETIN 2,3-DIOXYGENASE"/>
    <property type="match status" value="1"/>
</dbReference>
<evidence type="ECO:0008006" key="8">
    <source>
        <dbReference type="Google" id="ProtNLM"/>
    </source>
</evidence>
<sequence length="237" mass="26705">MKTIMHSANTRGHADHGWLNAHHSFSFAGYYNPDRMNFGVLRVLNDDIVSGGMGFGMHPHDNMEIITIPLRGDLEHKDSMGNVGRIKNGEIQVMSAGTGVFHSEYNPNKDQDTNLLQIWLFPNKRNVEPRYDEISIADYHKKNELYQVVSPDPDDQGAWIHQDAWFFLGDFDKGARTDYTLRKEGNGVYLFVLEGSVLVNGQSLEKRDAVGVSETDTIAVEAAEDTRFLLMDVPMST</sequence>
<evidence type="ECO:0000259" key="5">
    <source>
        <dbReference type="Pfam" id="PF17954"/>
    </source>
</evidence>
<evidence type="ECO:0000256" key="2">
    <source>
        <dbReference type="PIRSR" id="PIRSR006232-1"/>
    </source>
</evidence>
<reference evidence="6 7" key="1">
    <citation type="submission" date="2016-11" db="EMBL/GenBank/DDBJ databases">
        <authorList>
            <person name="Jaros S."/>
            <person name="Januszkiewicz K."/>
            <person name="Wedrychowicz H."/>
        </authorList>
    </citation>
    <scope>NUCLEOTIDE SEQUENCE [LARGE SCALE GENOMIC DNA]</scope>
    <source>
        <strain evidence="6 7">CGMCC 1.12145</strain>
    </source>
</reference>
<dbReference type="Proteomes" id="UP000182248">
    <property type="component" value="Unassembled WGS sequence"/>
</dbReference>
<feature type="domain" description="Pirin N-terminal" evidence="4">
    <location>
        <begin position="10"/>
        <end position="120"/>
    </location>
</feature>
<dbReference type="GO" id="GO:0046872">
    <property type="term" value="F:metal ion binding"/>
    <property type="evidence" value="ECO:0007669"/>
    <property type="project" value="UniProtKB-KW"/>
</dbReference>
<dbReference type="InterPro" id="IPR012093">
    <property type="entry name" value="Pirin"/>
</dbReference>
<keyword evidence="2" id="KW-0479">Metal-binding</keyword>
<accession>A0A1K1R7V7</accession>
<dbReference type="RefSeq" id="WP_072318444.1">
    <property type="nucleotide sequence ID" value="NZ_FPJE01000020.1"/>
</dbReference>
<dbReference type="Pfam" id="PF02678">
    <property type="entry name" value="Pirin"/>
    <property type="match status" value="1"/>
</dbReference>
<evidence type="ECO:0000259" key="4">
    <source>
        <dbReference type="Pfam" id="PF02678"/>
    </source>
</evidence>
<comment type="similarity">
    <text evidence="1 3">Belongs to the pirin family.</text>
</comment>
<dbReference type="CDD" id="cd02910">
    <property type="entry name" value="cupin_Yhhw_N"/>
    <property type="match status" value="1"/>
</dbReference>
<evidence type="ECO:0000313" key="6">
    <source>
        <dbReference type="EMBL" id="SFW68109.1"/>
    </source>
</evidence>
<dbReference type="Gene3D" id="2.60.120.10">
    <property type="entry name" value="Jelly Rolls"/>
    <property type="match status" value="2"/>
</dbReference>
<dbReference type="SUPFAM" id="SSF51182">
    <property type="entry name" value="RmlC-like cupins"/>
    <property type="match status" value="1"/>
</dbReference>
<proteinExistence type="inferred from homology"/>
<comment type="cofactor">
    <cofactor evidence="2">
        <name>Fe cation</name>
        <dbReference type="ChEBI" id="CHEBI:24875"/>
    </cofactor>
    <text evidence="2">Binds 1 Fe cation per subunit.</text>
</comment>
<gene>
    <name evidence="6" type="ORF">SAMN02927921_03262</name>
</gene>
<name>A0A1K1R7V7_9FLAO</name>
<keyword evidence="7" id="KW-1185">Reference proteome</keyword>
<dbReference type="InterPro" id="IPR011051">
    <property type="entry name" value="RmlC_Cupin_sf"/>
</dbReference>
<dbReference type="Pfam" id="PF17954">
    <property type="entry name" value="Pirin_C_2"/>
    <property type="match status" value="1"/>
</dbReference>
<dbReference type="PIRSF" id="PIRSF006232">
    <property type="entry name" value="Pirin"/>
    <property type="match status" value="1"/>
</dbReference>
<dbReference type="EMBL" id="FPJE01000020">
    <property type="protein sequence ID" value="SFW68109.1"/>
    <property type="molecule type" value="Genomic_DNA"/>
</dbReference>
<feature type="binding site" evidence="2">
    <location>
        <position position="104"/>
    </location>
    <ligand>
        <name>Fe cation</name>
        <dbReference type="ChEBI" id="CHEBI:24875"/>
    </ligand>
</feature>
<feature type="binding site" evidence="2">
    <location>
        <position position="60"/>
    </location>
    <ligand>
        <name>Fe cation</name>
        <dbReference type="ChEBI" id="CHEBI:24875"/>
    </ligand>
</feature>
<feature type="binding site" evidence="2">
    <location>
        <position position="58"/>
    </location>
    <ligand>
        <name>Fe cation</name>
        <dbReference type="ChEBI" id="CHEBI:24875"/>
    </ligand>
</feature>
<dbReference type="PANTHER" id="PTHR43212">
    <property type="entry name" value="QUERCETIN 2,3-DIOXYGENASE"/>
    <property type="match status" value="1"/>
</dbReference>
<evidence type="ECO:0000256" key="1">
    <source>
        <dbReference type="ARBA" id="ARBA00008416"/>
    </source>
</evidence>
<feature type="binding site" evidence="2">
    <location>
        <position position="102"/>
    </location>
    <ligand>
        <name>Fe cation</name>
        <dbReference type="ChEBI" id="CHEBI:24875"/>
    </ligand>
</feature>
<dbReference type="STRING" id="1150368.SAMN02927921_03262"/>
<dbReference type="InterPro" id="IPR014710">
    <property type="entry name" value="RmlC-like_jellyroll"/>
</dbReference>
<evidence type="ECO:0000313" key="7">
    <source>
        <dbReference type="Proteomes" id="UP000182248"/>
    </source>
</evidence>
<organism evidence="6 7">
    <name type="scientific">Sinomicrobium oceani</name>
    <dbReference type="NCBI Taxonomy" id="1150368"/>
    <lineage>
        <taxon>Bacteria</taxon>
        <taxon>Pseudomonadati</taxon>
        <taxon>Bacteroidota</taxon>
        <taxon>Flavobacteriia</taxon>
        <taxon>Flavobacteriales</taxon>
        <taxon>Flavobacteriaceae</taxon>
        <taxon>Sinomicrobium</taxon>
    </lineage>
</organism>
<dbReference type="InterPro" id="IPR003829">
    <property type="entry name" value="Pirin_N_dom"/>
</dbReference>
<protein>
    <recommendedName>
        <fullName evidence="8">Pirin family protein</fullName>
    </recommendedName>
</protein>
<keyword evidence="2" id="KW-0408">Iron</keyword>
<evidence type="ECO:0000256" key="3">
    <source>
        <dbReference type="RuleBase" id="RU003457"/>
    </source>
</evidence>
<dbReference type="AlphaFoldDB" id="A0A1K1R7V7"/>